<evidence type="ECO:0000313" key="1">
    <source>
        <dbReference type="EMBL" id="CAG1845633.1"/>
    </source>
</evidence>
<gene>
    <name evidence="1" type="ORF">GSMUA_154280.1</name>
</gene>
<dbReference type="EMBL" id="HG996471">
    <property type="protein sequence ID" value="CAG1845633.1"/>
    <property type="molecule type" value="Genomic_DNA"/>
</dbReference>
<evidence type="ECO:0000313" key="2">
    <source>
        <dbReference type="EnsemblPlants" id="Ma06_p08160.1"/>
    </source>
</evidence>
<accession>A0A804JDX7</accession>
<sequence length="108" mass="12364">MRTILWWYSSETSTIMQWSHNLVLSFERDGGAPLHRRGGRLVYGDSYASTMEPHNLIIGMRLQSLTSWSSLRSHSTPPPPIMHVESQLRHPTTPLGPQFPASIYMHYS</sequence>
<dbReference type="EnsemblPlants" id="Ma06_t08160.1">
    <property type="protein sequence ID" value="Ma06_p08160.1"/>
    <property type="gene ID" value="Ma06_g08160"/>
</dbReference>
<name>A0A804JDX7_MUSAM</name>
<dbReference type="Gramene" id="Ma06_t08160.1">
    <property type="protein sequence ID" value="Ma06_p08160.1"/>
    <property type="gene ID" value="Ma06_g08160"/>
</dbReference>
<keyword evidence="3" id="KW-1185">Reference proteome</keyword>
<protein>
    <submittedName>
        <fullName evidence="1">(wild Malaysian banana) hypothetical protein</fullName>
    </submittedName>
</protein>
<dbReference type="AlphaFoldDB" id="A0A804JDX7"/>
<proteinExistence type="predicted"/>
<reference evidence="2" key="2">
    <citation type="submission" date="2021-05" db="UniProtKB">
        <authorList>
            <consortium name="EnsemblPlants"/>
        </authorList>
    </citation>
    <scope>IDENTIFICATION</scope>
    <source>
        <strain evidence="2">subsp. malaccensis</strain>
    </source>
</reference>
<evidence type="ECO:0000313" key="3">
    <source>
        <dbReference type="Proteomes" id="UP000012960"/>
    </source>
</evidence>
<dbReference type="Proteomes" id="UP000012960">
    <property type="component" value="Unplaced"/>
</dbReference>
<dbReference type="InParanoid" id="A0A804JDX7"/>
<organism evidence="2 3">
    <name type="scientific">Musa acuminata subsp. malaccensis</name>
    <name type="common">Wild banana</name>
    <name type="synonym">Musa malaccensis</name>
    <dbReference type="NCBI Taxonomy" id="214687"/>
    <lineage>
        <taxon>Eukaryota</taxon>
        <taxon>Viridiplantae</taxon>
        <taxon>Streptophyta</taxon>
        <taxon>Embryophyta</taxon>
        <taxon>Tracheophyta</taxon>
        <taxon>Spermatophyta</taxon>
        <taxon>Magnoliopsida</taxon>
        <taxon>Liliopsida</taxon>
        <taxon>Zingiberales</taxon>
        <taxon>Musaceae</taxon>
        <taxon>Musa</taxon>
    </lineage>
</organism>
<reference evidence="1" key="1">
    <citation type="submission" date="2021-03" db="EMBL/GenBank/DDBJ databases">
        <authorList>
            <consortium name="Genoscope - CEA"/>
            <person name="William W."/>
        </authorList>
    </citation>
    <scope>NUCLEOTIDE SEQUENCE</scope>
    <source>
        <strain evidence="1">Doubled-haploid Pahang</strain>
    </source>
</reference>